<accession>Q5Z2E5</accession>
<dbReference type="AlphaFoldDB" id="Q5Z2E5"/>
<dbReference type="Proteomes" id="UP000006820">
    <property type="component" value="Chromosome"/>
</dbReference>
<feature type="region of interest" description="Disordered" evidence="1">
    <location>
        <begin position="1"/>
        <end position="28"/>
    </location>
</feature>
<name>Q5Z2E5_NOCFA</name>
<organism evidence="2 3">
    <name type="scientific">Nocardia farcinica (strain IFM 10152)</name>
    <dbReference type="NCBI Taxonomy" id="247156"/>
    <lineage>
        <taxon>Bacteria</taxon>
        <taxon>Bacillati</taxon>
        <taxon>Actinomycetota</taxon>
        <taxon>Actinomycetes</taxon>
        <taxon>Mycobacteriales</taxon>
        <taxon>Nocardiaceae</taxon>
        <taxon>Nocardia</taxon>
    </lineage>
</organism>
<evidence type="ECO:0000256" key="1">
    <source>
        <dbReference type="SAM" id="MobiDB-lite"/>
    </source>
</evidence>
<sequence>MEVGPAMGRGIERGRGGRGRGRTRCSGCSSASSVLACWRWSVSAWPRNRRCTWRIAPRRPPRADRKSVHRKAVVANDGGAERCACLAGNGLRWCRGSG</sequence>
<reference evidence="2 3" key="1">
    <citation type="journal article" date="2004" name="Proc. Natl. Acad. Sci. U.S.A.">
        <title>The complete genomic sequence of Nocardia farcinica IFM 10152.</title>
        <authorList>
            <person name="Ishikawa J."/>
            <person name="Yamashita A."/>
            <person name="Mikami Y."/>
            <person name="Hoshino Y."/>
            <person name="Kurita H."/>
            <person name="Hotta K."/>
            <person name="Shiba T."/>
            <person name="Hattori M."/>
        </authorList>
    </citation>
    <scope>NUCLEOTIDE SEQUENCE [LARGE SCALE GENOMIC DNA]</scope>
    <source>
        <strain evidence="2 3">IFM 10152</strain>
    </source>
</reference>
<keyword evidence="3" id="KW-1185">Reference proteome</keyword>
<dbReference type="KEGG" id="nfa:NFA_5510"/>
<evidence type="ECO:0000313" key="2">
    <source>
        <dbReference type="EMBL" id="BAD55396.1"/>
    </source>
</evidence>
<dbReference type="STRING" id="247156.NFA_5510"/>
<dbReference type="EMBL" id="AP006618">
    <property type="protein sequence ID" value="BAD55396.1"/>
    <property type="molecule type" value="Genomic_DNA"/>
</dbReference>
<dbReference type="HOGENOM" id="CLU_2330921_0_0_11"/>
<protein>
    <submittedName>
        <fullName evidence="2">Uncharacterized protein</fullName>
    </submittedName>
</protein>
<proteinExistence type="predicted"/>
<gene>
    <name evidence="2" type="ordered locus">NFA_5510</name>
</gene>
<evidence type="ECO:0000313" key="3">
    <source>
        <dbReference type="Proteomes" id="UP000006820"/>
    </source>
</evidence>